<dbReference type="Proteomes" id="UP000091956">
    <property type="component" value="Unassembled WGS sequence"/>
</dbReference>
<evidence type="ECO:0000313" key="3">
    <source>
        <dbReference type="EMBL" id="OBT98228.1"/>
    </source>
</evidence>
<gene>
    <name evidence="3" type="ORF">VE01_03818</name>
</gene>
<dbReference type="EMBL" id="KV460218">
    <property type="protein sequence ID" value="OBT98228.1"/>
    <property type="molecule type" value="Genomic_DNA"/>
</dbReference>
<dbReference type="OrthoDB" id="5600002at2759"/>
<feature type="region of interest" description="Disordered" evidence="2">
    <location>
        <begin position="193"/>
        <end position="216"/>
    </location>
</feature>
<accession>A0A1B8GQW8</accession>
<dbReference type="AlphaFoldDB" id="A0A1B8GQW8"/>
<name>A0A1B8GQW8_9PEZI</name>
<feature type="compositionally biased region" description="Polar residues" evidence="2">
    <location>
        <begin position="197"/>
        <end position="207"/>
    </location>
</feature>
<reference evidence="3 4" key="1">
    <citation type="submission" date="2016-03" db="EMBL/GenBank/DDBJ databases">
        <title>Comparative genomics of Pseudogymnoascus destructans, the fungus causing white-nose syndrome of bats.</title>
        <authorList>
            <person name="Palmer J.M."/>
            <person name="Drees K.P."/>
            <person name="Foster J.T."/>
            <person name="Lindner D.L."/>
        </authorList>
    </citation>
    <scope>NUCLEOTIDE SEQUENCE [LARGE SCALE GENOMIC DNA]</scope>
    <source>
        <strain evidence="3 4">UAMH 10579</strain>
    </source>
</reference>
<evidence type="ECO:0000313" key="4">
    <source>
        <dbReference type="Proteomes" id="UP000091956"/>
    </source>
</evidence>
<reference evidence="4" key="2">
    <citation type="journal article" date="2018" name="Nat. Commun.">
        <title>Extreme sensitivity to ultraviolet light in the fungal pathogen causing white-nose syndrome of bats.</title>
        <authorList>
            <person name="Palmer J.M."/>
            <person name="Drees K.P."/>
            <person name="Foster J.T."/>
            <person name="Lindner D.L."/>
        </authorList>
    </citation>
    <scope>NUCLEOTIDE SEQUENCE [LARGE SCALE GENOMIC DNA]</scope>
    <source>
        <strain evidence="4">UAMH 10579</strain>
    </source>
</reference>
<proteinExistence type="predicted"/>
<sequence length="216" mass="25312">MNHNGPDNYVRNHALQDYQMHLMLLEQQKKRRLLMAKEALKEQDTALQTITSVLNQLNIVHISVKELLANLPTYFQNIEDFKSSIPRDIKTLQGYEEKLDEKEAEIKALENRYNELIHMTPEAQQGELRQVRDKAMLTMQQDREELTRDRDNTVEKIEERNGRIEGLGVALGRSRELMPELIEDLKKLAPKLRDVQMDNSNDSTGTIRDTHRERHN</sequence>
<evidence type="ECO:0000256" key="2">
    <source>
        <dbReference type="SAM" id="MobiDB-lite"/>
    </source>
</evidence>
<organism evidence="3 4">
    <name type="scientific">Pseudogymnoascus verrucosus</name>
    <dbReference type="NCBI Taxonomy" id="342668"/>
    <lineage>
        <taxon>Eukaryota</taxon>
        <taxon>Fungi</taxon>
        <taxon>Dikarya</taxon>
        <taxon>Ascomycota</taxon>
        <taxon>Pezizomycotina</taxon>
        <taxon>Leotiomycetes</taxon>
        <taxon>Thelebolales</taxon>
        <taxon>Thelebolaceae</taxon>
        <taxon>Pseudogymnoascus</taxon>
    </lineage>
</organism>
<protein>
    <submittedName>
        <fullName evidence="3">Uncharacterized protein</fullName>
    </submittedName>
</protein>
<dbReference type="GeneID" id="28837204"/>
<evidence type="ECO:0000256" key="1">
    <source>
        <dbReference type="SAM" id="Coils"/>
    </source>
</evidence>
<feature type="coiled-coil region" evidence="1">
    <location>
        <begin position="92"/>
        <end position="119"/>
    </location>
</feature>
<keyword evidence="1" id="KW-0175">Coiled coil</keyword>
<keyword evidence="4" id="KW-1185">Reference proteome</keyword>
<dbReference type="RefSeq" id="XP_018131961.1">
    <property type="nucleotide sequence ID" value="XM_018273300.1"/>
</dbReference>